<comment type="caution">
    <text evidence="1">The sequence shown here is derived from an EMBL/GenBank/DDBJ whole genome shotgun (WGS) entry which is preliminary data.</text>
</comment>
<proteinExistence type="predicted"/>
<evidence type="ECO:0000313" key="1">
    <source>
        <dbReference type="EMBL" id="OUP67372.1"/>
    </source>
</evidence>
<evidence type="ECO:0008006" key="3">
    <source>
        <dbReference type="Google" id="ProtNLM"/>
    </source>
</evidence>
<dbReference type="Proteomes" id="UP000196386">
    <property type="component" value="Unassembled WGS sequence"/>
</dbReference>
<gene>
    <name evidence="1" type="ORF">B5F11_18440</name>
</gene>
<sequence>MRETNIQVENFHFIDLLQVQIDKRPNEHPTACIIGRISDEDDAAVERSSAGQKVSITATARDGGRERVLFEGIAAEVGVSVENGVRILTVHGIGNTVFMDMERATRTCQVGSATYSEILSALGEDDRRFGFISPRYGSERIGRMLVQYEETDWEFCKRMASRLHTVVIPSGSLPSPYLSIGLPRGGARYEISPTHYKIRKDAIEYLELKENGVGLSERDAVYYEIETREIYELCDQVIFKGRPLYVYSVSSELRGAELYHTYVLKEESGFCSKEAFNQKLVGASLEGVVKAIDGDQVKIEIAGDWDQFKKKWFTYSTVYSSPDGTGWYFMPEEGDAVRLYFPSEHEDEAYVVSSTHVTHGSRSDPDTKFIRTVHGKEIIFKPKSIRITNGAGSSITLDDKDGIDIETSKQLRLTASDNITITGQGKVIVRGNKGVDVVQNDSEINIAENIDLTSGHTRMR</sequence>
<name>A0A1Y4N0M0_9FIRM</name>
<dbReference type="SUPFAM" id="SSF69279">
    <property type="entry name" value="Phage tail proteins"/>
    <property type="match status" value="1"/>
</dbReference>
<organism evidence="1 2">
    <name type="scientific">Anaerotruncus colihominis</name>
    <dbReference type="NCBI Taxonomy" id="169435"/>
    <lineage>
        <taxon>Bacteria</taxon>
        <taxon>Bacillati</taxon>
        <taxon>Bacillota</taxon>
        <taxon>Clostridia</taxon>
        <taxon>Eubacteriales</taxon>
        <taxon>Oscillospiraceae</taxon>
        <taxon>Anaerotruncus</taxon>
    </lineage>
</organism>
<dbReference type="AlphaFoldDB" id="A0A1Y4N0M0"/>
<protein>
    <recommendedName>
        <fullName evidence="3">Gp5/Type VI secretion system Vgr protein OB-fold domain-containing protein</fullName>
    </recommendedName>
</protein>
<dbReference type="RefSeq" id="WP_087303231.1">
    <property type="nucleotide sequence ID" value="NZ_NFKP01000035.1"/>
</dbReference>
<dbReference type="EMBL" id="NFKP01000035">
    <property type="protein sequence ID" value="OUP67372.1"/>
    <property type="molecule type" value="Genomic_DNA"/>
</dbReference>
<evidence type="ECO:0000313" key="2">
    <source>
        <dbReference type="Proteomes" id="UP000196386"/>
    </source>
</evidence>
<reference evidence="2" key="1">
    <citation type="submission" date="2017-04" db="EMBL/GenBank/DDBJ databases">
        <title>Function of individual gut microbiota members based on whole genome sequencing of pure cultures obtained from chicken caecum.</title>
        <authorList>
            <person name="Medvecky M."/>
            <person name="Cejkova D."/>
            <person name="Polansky O."/>
            <person name="Karasova D."/>
            <person name="Kubasova T."/>
            <person name="Cizek A."/>
            <person name="Rychlik I."/>
        </authorList>
    </citation>
    <scope>NUCLEOTIDE SEQUENCE [LARGE SCALE GENOMIC DNA]</scope>
    <source>
        <strain evidence="2">An175</strain>
    </source>
</reference>
<accession>A0A1Y4N0M0</accession>